<dbReference type="Proteomes" id="UP001497516">
    <property type="component" value="Chromosome 4"/>
</dbReference>
<name>A0AAV2E3L8_9ROSI</name>
<sequence>MFGAFKADAFQSKEQEASESDVASEEFGASDNNHVGSYKKHSLMDESTCGYGGKRRCLVTSPCFFCDGHHRVCDCPKRKEMSSMFVDDYSANEEGEALSVESQPSELDNLEVMVATKGEEGNPYVDEGRNFEEVTLDEGRMAALVWDKVCDELLDRNATVRLGIPHEKRRRRRSLVPLMGEAPNALKA</sequence>
<gene>
    <name evidence="2" type="ORF">LTRI10_LOCUS21699</name>
</gene>
<dbReference type="AlphaFoldDB" id="A0AAV2E3L8"/>
<evidence type="ECO:0000313" key="3">
    <source>
        <dbReference type="Proteomes" id="UP001497516"/>
    </source>
</evidence>
<proteinExistence type="predicted"/>
<dbReference type="EMBL" id="OZ034817">
    <property type="protein sequence ID" value="CAL1380243.1"/>
    <property type="molecule type" value="Genomic_DNA"/>
</dbReference>
<organism evidence="2 3">
    <name type="scientific">Linum trigynum</name>
    <dbReference type="NCBI Taxonomy" id="586398"/>
    <lineage>
        <taxon>Eukaryota</taxon>
        <taxon>Viridiplantae</taxon>
        <taxon>Streptophyta</taxon>
        <taxon>Embryophyta</taxon>
        <taxon>Tracheophyta</taxon>
        <taxon>Spermatophyta</taxon>
        <taxon>Magnoliopsida</taxon>
        <taxon>eudicotyledons</taxon>
        <taxon>Gunneridae</taxon>
        <taxon>Pentapetalae</taxon>
        <taxon>rosids</taxon>
        <taxon>fabids</taxon>
        <taxon>Malpighiales</taxon>
        <taxon>Linaceae</taxon>
        <taxon>Linum</taxon>
    </lineage>
</organism>
<evidence type="ECO:0000256" key="1">
    <source>
        <dbReference type="SAM" id="MobiDB-lite"/>
    </source>
</evidence>
<reference evidence="2 3" key="1">
    <citation type="submission" date="2024-04" db="EMBL/GenBank/DDBJ databases">
        <authorList>
            <person name="Fracassetti M."/>
        </authorList>
    </citation>
    <scope>NUCLEOTIDE SEQUENCE [LARGE SCALE GENOMIC DNA]</scope>
</reference>
<keyword evidence="3" id="KW-1185">Reference proteome</keyword>
<accession>A0AAV2E3L8</accession>
<feature type="region of interest" description="Disordered" evidence="1">
    <location>
        <begin position="1"/>
        <end position="31"/>
    </location>
</feature>
<protein>
    <submittedName>
        <fullName evidence="2">Uncharacterized protein</fullName>
    </submittedName>
</protein>
<evidence type="ECO:0000313" key="2">
    <source>
        <dbReference type="EMBL" id="CAL1380243.1"/>
    </source>
</evidence>